<proteinExistence type="predicted"/>
<evidence type="ECO:0000256" key="1">
    <source>
        <dbReference type="ARBA" id="ARBA00004123"/>
    </source>
</evidence>
<dbReference type="PANTHER" id="PTHR37534:SF40">
    <property type="entry name" value="ZN(2)-C6 FUNGAL-TYPE DOMAIN-CONTAINING PROTEIN"/>
    <property type="match status" value="1"/>
</dbReference>
<feature type="region of interest" description="Disordered" evidence="3">
    <location>
        <begin position="598"/>
        <end position="621"/>
    </location>
</feature>
<keyword evidence="2" id="KW-0539">Nucleus</keyword>
<feature type="compositionally biased region" description="Polar residues" evidence="3">
    <location>
        <begin position="132"/>
        <end position="145"/>
    </location>
</feature>
<feature type="compositionally biased region" description="Basic residues" evidence="3">
    <location>
        <begin position="648"/>
        <end position="658"/>
    </location>
</feature>
<organism evidence="5 6">
    <name type="scientific">Hyaloscypha variabilis (strain UAMH 11265 / GT02V1 / F)</name>
    <name type="common">Meliniomyces variabilis</name>
    <dbReference type="NCBI Taxonomy" id="1149755"/>
    <lineage>
        <taxon>Eukaryota</taxon>
        <taxon>Fungi</taxon>
        <taxon>Dikarya</taxon>
        <taxon>Ascomycota</taxon>
        <taxon>Pezizomycotina</taxon>
        <taxon>Leotiomycetes</taxon>
        <taxon>Helotiales</taxon>
        <taxon>Hyaloscyphaceae</taxon>
        <taxon>Hyaloscypha</taxon>
        <taxon>Hyaloscypha variabilis</taxon>
    </lineage>
</organism>
<dbReference type="InterPro" id="IPR021858">
    <property type="entry name" value="Fun_TF"/>
</dbReference>
<dbReference type="GO" id="GO:0000981">
    <property type="term" value="F:DNA-binding transcription factor activity, RNA polymerase II-specific"/>
    <property type="evidence" value="ECO:0007669"/>
    <property type="project" value="InterPro"/>
</dbReference>
<evidence type="ECO:0000313" key="6">
    <source>
        <dbReference type="Proteomes" id="UP000235786"/>
    </source>
</evidence>
<evidence type="ECO:0000313" key="5">
    <source>
        <dbReference type="EMBL" id="PMD35961.1"/>
    </source>
</evidence>
<dbReference type="InterPro" id="IPR036864">
    <property type="entry name" value="Zn2-C6_fun-type_DNA-bd_sf"/>
</dbReference>
<dbReference type="GO" id="GO:0000976">
    <property type="term" value="F:transcription cis-regulatory region binding"/>
    <property type="evidence" value="ECO:0007669"/>
    <property type="project" value="TreeGrafter"/>
</dbReference>
<accession>A0A2J6RBR9</accession>
<dbReference type="GO" id="GO:0005634">
    <property type="term" value="C:nucleus"/>
    <property type="evidence" value="ECO:0007669"/>
    <property type="project" value="UniProtKB-SubCell"/>
</dbReference>
<gene>
    <name evidence="5" type="ORF">L207DRAFT_98308</name>
</gene>
<dbReference type="Pfam" id="PF00172">
    <property type="entry name" value="Zn_clus"/>
    <property type="match status" value="1"/>
</dbReference>
<dbReference type="CDD" id="cd00067">
    <property type="entry name" value="GAL4"/>
    <property type="match status" value="1"/>
</dbReference>
<keyword evidence="6" id="KW-1185">Reference proteome</keyword>
<reference evidence="5 6" key="1">
    <citation type="submission" date="2016-04" db="EMBL/GenBank/DDBJ databases">
        <title>A degradative enzymes factory behind the ericoid mycorrhizal symbiosis.</title>
        <authorList>
            <consortium name="DOE Joint Genome Institute"/>
            <person name="Martino E."/>
            <person name="Morin E."/>
            <person name="Grelet G."/>
            <person name="Kuo A."/>
            <person name="Kohler A."/>
            <person name="Daghino S."/>
            <person name="Barry K."/>
            <person name="Choi C."/>
            <person name="Cichocki N."/>
            <person name="Clum A."/>
            <person name="Copeland A."/>
            <person name="Hainaut M."/>
            <person name="Haridas S."/>
            <person name="Labutti K."/>
            <person name="Lindquist E."/>
            <person name="Lipzen A."/>
            <person name="Khouja H.-R."/>
            <person name="Murat C."/>
            <person name="Ohm R."/>
            <person name="Olson A."/>
            <person name="Spatafora J."/>
            <person name="Veneault-Fourrey C."/>
            <person name="Henrissat B."/>
            <person name="Grigoriev I."/>
            <person name="Martin F."/>
            <person name="Perotto S."/>
        </authorList>
    </citation>
    <scope>NUCLEOTIDE SEQUENCE [LARGE SCALE GENOMIC DNA]</scope>
    <source>
        <strain evidence="5 6">F</strain>
    </source>
</reference>
<protein>
    <recommendedName>
        <fullName evidence="4">Zn(2)-C6 fungal-type domain-containing protein</fullName>
    </recommendedName>
</protein>
<dbReference type="PANTHER" id="PTHR37534">
    <property type="entry name" value="TRANSCRIPTIONAL ACTIVATOR PROTEIN UGA3"/>
    <property type="match status" value="1"/>
</dbReference>
<feature type="region of interest" description="Disordered" evidence="3">
    <location>
        <begin position="130"/>
        <end position="202"/>
    </location>
</feature>
<dbReference type="SUPFAM" id="SSF57701">
    <property type="entry name" value="Zn2/Cys6 DNA-binding domain"/>
    <property type="match status" value="1"/>
</dbReference>
<feature type="domain" description="Zn(2)-C6 fungal-type" evidence="4">
    <location>
        <begin position="27"/>
        <end position="57"/>
    </location>
</feature>
<dbReference type="STRING" id="1149755.A0A2J6RBR9"/>
<feature type="compositionally biased region" description="Low complexity" evidence="3">
    <location>
        <begin position="636"/>
        <end position="647"/>
    </location>
</feature>
<evidence type="ECO:0000256" key="3">
    <source>
        <dbReference type="SAM" id="MobiDB-lite"/>
    </source>
</evidence>
<feature type="compositionally biased region" description="Polar residues" evidence="3">
    <location>
        <begin position="180"/>
        <end position="189"/>
    </location>
</feature>
<feature type="compositionally biased region" description="Pro residues" evidence="3">
    <location>
        <begin position="605"/>
        <end position="616"/>
    </location>
</feature>
<dbReference type="Gene3D" id="4.10.240.10">
    <property type="entry name" value="Zn(2)-C6 fungal-type DNA-binding domain"/>
    <property type="match status" value="1"/>
</dbReference>
<name>A0A2J6RBR9_HYAVF</name>
<sequence length="658" mass="74522">MPATEGTVDAADAAAAAASKPKRVRTGCLTCRERHLKCDEGLPNCQNCRKSSRVCKRGVRLNFIDTTVKNPPIIPPTADWKVNFQDESREIASEYQGGLQRYAHLDRIITPPRETPSEYAVRPMVHEPLMTEDSNSLPPIQSTGPYSDHGMGVKQEQLHSRHDSRHHSHTGSDGSFLTAPPTSYSNPEQALTLPPTPPSERAQYLTSAEEVLFMQVFVEEVGLWMDSMDPHKHFSRLLPFHSLHEPMLLNAFLACGARHLTLVNPMYHEDKALYYYDTATTQLLRSLQNPDRDTVVCATTAVILNVYEIMSERAMQRMNHIAGARALIKECGWNAKSTGIGAACFWLNVGMELLSCLHFNWQVAWDPDQWGLDMDFHQESETGKEELWVHRILYIVGKIANFRASIPRFQEASPHDEQIRLQSRFQEWQRLKNLCDSWNERIPRTMHPLGYLHPSQTSSKSAFPEVWLIKRATITGRLFYHTSMCLLAQIHPLLSKDSEELSNMFLQHAHMVCGITAHVKDRGVASVAIRSLAIAGDGLVDRREQEEVLEIFTKIQKETGWRIAALTKELKSKWRWADDAQQQMMAPQNSLAQFFPTTSQAPATNLPPAPPQPPRAVPSGILNPILSKADFSLPNHPYQSHYQPPNQQHHHSSHINFM</sequence>
<evidence type="ECO:0000259" key="4">
    <source>
        <dbReference type="PROSITE" id="PS50048"/>
    </source>
</evidence>
<dbReference type="InterPro" id="IPR001138">
    <property type="entry name" value="Zn2Cys6_DnaBD"/>
</dbReference>
<dbReference type="OrthoDB" id="4078573at2759"/>
<dbReference type="SMART" id="SM00066">
    <property type="entry name" value="GAL4"/>
    <property type="match status" value="1"/>
</dbReference>
<feature type="region of interest" description="Disordered" evidence="3">
    <location>
        <begin position="633"/>
        <end position="658"/>
    </location>
</feature>
<dbReference type="PROSITE" id="PS00463">
    <property type="entry name" value="ZN2_CY6_FUNGAL_1"/>
    <property type="match status" value="1"/>
</dbReference>
<evidence type="ECO:0000256" key="2">
    <source>
        <dbReference type="ARBA" id="ARBA00023242"/>
    </source>
</evidence>
<dbReference type="Pfam" id="PF11951">
    <property type="entry name" value="Fungal_trans_2"/>
    <property type="match status" value="1"/>
</dbReference>
<dbReference type="Proteomes" id="UP000235786">
    <property type="component" value="Unassembled WGS sequence"/>
</dbReference>
<dbReference type="GO" id="GO:0045944">
    <property type="term" value="P:positive regulation of transcription by RNA polymerase II"/>
    <property type="evidence" value="ECO:0007669"/>
    <property type="project" value="TreeGrafter"/>
</dbReference>
<dbReference type="PROSITE" id="PS50048">
    <property type="entry name" value="ZN2_CY6_FUNGAL_2"/>
    <property type="match status" value="1"/>
</dbReference>
<comment type="subcellular location">
    <subcellularLocation>
        <location evidence="1">Nucleus</location>
    </subcellularLocation>
</comment>
<dbReference type="EMBL" id="KZ613951">
    <property type="protein sequence ID" value="PMD35961.1"/>
    <property type="molecule type" value="Genomic_DNA"/>
</dbReference>
<dbReference type="GO" id="GO:0008270">
    <property type="term" value="F:zinc ion binding"/>
    <property type="evidence" value="ECO:0007669"/>
    <property type="project" value="InterPro"/>
</dbReference>
<dbReference type="AlphaFoldDB" id="A0A2J6RBR9"/>